<proteinExistence type="predicted"/>
<organism evidence="1 2">
    <name type="scientific">Dictyobacter arantiisoli</name>
    <dbReference type="NCBI Taxonomy" id="2014874"/>
    <lineage>
        <taxon>Bacteria</taxon>
        <taxon>Bacillati</taxon>
        <taxon>Chloroflexota</taxon>
        <taxon>Ktedonobacteria</taxon>
        <taxon>Ktedonobacterales</taxon>
        <taxon>Dictyobacteraceae</taxon>
        <taxon>Dictyobacter</taxon>
    </lineage>
</organism>
<name>A0A5A5T9J8_9CHLR</name>
<protein>
    <submittedName>
        <fullName evidence="1">Uncharacterized protein</fullName>
    </submittedName>
</protein>
<comment type="caution">
    <text evidence="1">The sequence shown here is derived from an EMBL/GenBank/DDBJ whole genome shotgun (WGS) entry which is preliminary data.</text>
</comment>
<evidence type="ECO:0000313" key="2">
    <source>
        <dbReference type="Proteomes" id="UP000322530"/>
    </source>
</evidence>
<dbReference type="AlphaFoldDB" id="A0A5A5T9J8"/>
<dbReference type="Proteomes" id="UP000322530">
    <property type="component" value="Unassembled WGS sequence"/>
</dbReference>
<dbReference type="EMBL" id="BIXY01000013">
    <property type="protein sequence ID" value="GCF07669.1"/>
    <property type="molecule type" value="Genomic_DNA"/>
</dbReference>
<sequence length="48" mass="6037">MRVRTYRAPGLRLRLHLMVRIMERHIMERHITERRIINPLDERLFVNQ</sequence>
<gene>
    <name evidence="1" type="ORF">KDI_12330</name>
</gene>
<reference evidence="1 2" key="1">
    <citation type="submission" date="2019-01" db="EMBL/GenBank/DDBJ databases">
        <title>Draft genome sequence of Dictyobacter sp. Uno17.</title>
        <authorList>
            <person name="Wang C.M."/>
            <person name="Zheng Y."/>
            <person name="Sakai Y."/>
            <person name="Abe K."/>
            <person name="Yokota A."/>
            <person name="Yabe S."/>
        </authorList>
    </citation>
    <scope>NUCLEOTIDE SEQUENCE [LARGE SCALE GENOMIC DNA]</scope>
    <source>
        <strain evidence="1 2">Uno17</strain>
    </source>
</reference>
<keyword evidence="2" id="KW-1185">Reference proteome</keyword>
<evidence type="ECO:0000313" key="1">
    <source>
        <dbReference type="EMBL" id="GCF07669.1"/>
    </source>
</evidence>
<accession>A0A5A5T9J8</accession>